<name>A0A7I8LH40_SPIIN</name>
<dbReference type="EMBL" id="LR746278">
    <property type="protein sequence ID" value="CAA7409162.1"/>
    <property type="molecule type" value="Genomic_DNA"/>
</dbReference>
<proteinExistence type="predicted"/>
<organism evidence="1 2">
    <name type="scientific">Spirodela intermedia</name>
    <name type="common">Intermediate duckweed</name>
    <dbReference type="NCBI Taxonomy" id="51605"/>
    <lineage>
        <taxon>Eukaryota</taxon>
        <taxon>Viridiplantae</taxon>
        <taxon>Streptophyta</taxon>
        <taxon>Embryophyta</taxon>
        <taxon>Tracheophyta</taxon>
        <taxon>Spermatophyta</taxon>
        <taxon>Magnoliopsida</taxon>
        <taxon>Liliopsida</taxon>
        <taxon>Araceae</taxon>
        <taxon>Lemnoideae</taxon>
        <taxon>Spirodela</taxon>
    </lineage>
</organism>
<dbReference type="AlphaFoldDB" id="A0A7I8LH40"/>
<evidence type="ECO:0000313" key="2">
    <source>
        <dbReference type="Proteomes" id="UP000663760"/>
    </source>
</evidence>
<protein>
    <submittedName>
        <fullName evidence="1">Uncharacterized protein</fullName>
    </submittedName>
</protein>
<evidence type="ECO:0000313" key="1">
    <source>
        <dbReference type="EMBL" id="CAA7409162.1"/>
    </source>
</evidence>
<accession>A0A7I8LH40</accession>
<dbReference type="Proteomes" id="UP000663760">
    <property type="component" value="Chromosome 15"/>
</dbReference>
<gene>
    <name evidence="1" type="ORF">SI8410_15019840</name>
</gene>
<keyword evidence="2" id="KW-1185">Reference proteome</keyword>
<sequence length="73" mass="7903">MTQSLYIKSFPSLACTTTPCPTAGWPPVTWKGSGTHVPLSVQAKPLEPLLAATPDFQPDRRAKTKGPSFRYTA</sequence>
<reference evidence="1" key="1">
    <citation type="submission" date="2020-02" db="EMBL/GenBank/DDBJ databases">
        <authorList>
            <person name="Scholz U."/>
            <person name="Mascher M."/>
            <person name="Fiebig A."/>
        </authorList>
    </citation>
    <scope>NUCLEOTIDE SEQUENCE</scope>
</reference>